<organism evidence="1">
    <name type="scientific">Spodoptera frugiperda</name>
    <name type="common">Fall armyworm</name>
    <dbReference type="NCBI Taxonomy" id="7108"/>
    <lineage>
        <taxon>Eukaryota</taxon>
        <taxon>Metazoa</taxon>
        <taxon>Ecdysozoa</taxon>
        <taxon>Arthropoda</taxon>
        <taxon>Hexapoda</taxon>
        <taxon>Insecta</taxon>
        <taxon>Pterygota</taxon>
        <taxon>Neoptera</taxon>
        <taxon>Endopterygota</taxon>
        <taxon>Lepidoptera</taxon>
        <taxon>Glossata</taxon>
        <taxon>Ditrysia</taxon>
        <taxon>Noctuoidea</taxon>
        <taxon>Noctuidae</taxon>
        <taxon>Amphipyrinae</taxon>
        <taxon>Spodoptera</taxon>
    </lineage>
</organism>
<name>A0A2H1V443_SPOFR</name>
<proteinExistence type="predicted"/>
<dbReference type="AlphaFoldDB" id="A0A2H1V443"/>
<gene>
    <name evidence="1" type="ORF">SFRICE_012678</name>
</gene>
<evidence type="ECO:0000313" key="1">
    <source>
        <dbReference type="EMBL" id="SOQ35132.1"/>
    </source>
</evidence>
<protein>
    <submittedName>
        <fullName evidence="1">SFRICE_012678</fullName>
    </submittedName>
</protein>
<dbReference type="EMBL" id="ODYU01000406">
    <property type="protein sequence ID" value="SOQ35132.1"/>
    <property type="molecule type" value="Genomic_DNA"/>
</dbReference>
<reference evidence="1" key="1">
    <citation type="submission" date="2016-07" db="EMBL/GenBank/DDBJ databases">
        <authorList>
            <person name="Bretaudeau A."/>
        </authorList>
    </citation>
    <scope>NUCLEOTIDE SEQUENCE</scope>
    <source>
        <strain evidence="1">Rice</strain>
        <tissue evidence="1">Whole body</tissue>
    </source>
</reference>
<accession>A0A2H1V443</accession>
<sequence length="110" mass="12506">MDFEHHRYGFLVCVAGLLGVRNLRIVEESGIRKIGKGVAVKRADRPPDDKQSAPTIDPWIATSDERLGICRFLEKGEIGERLKLFEILLSIDFRCQDQTIAIKSLVHPYQ</sequence>